<evidence type="ECO:0000259" key="6">
    <source>
        <dbReference type="Pfam" id="PF00294"/>
    </source>
</evidence>
<comment type="similarity">
    <text evidence="1">Belongs to the carbohydrate kinase PfkB family.</text>
</comment>
<evidence type="ECO:0000256" key="5">
    <source>
        <dbReference type="ARBA" id="ARBA00022840"/>
    </source>
</evidence>
<accession>A0A4D6HCR4</accession>
<dbReference type="GO" id="GO:0005829">
    <property type="term" value="C:cytosol"/>
    <property type="evidence" value="ECO:0007669"/>
    <property type="project" value="TreeGrafter"/>
</dbReference>
<evidence type="ECO:0000256" key="2">
    <source>
        <dbReference type="ARBA" id="ARBA00022679"/>
    </source>
</evidence>
<dbReference type="GO" id="GO:0005524">
    <property type="term" value="F:ATP binding"/>
    <property type="evidence" value="ECO:0007669"/>
    <property type="project" value="UniProtKB-KW"/>
</dbReference>
<protein>
    <submittedName>
        <fullName evidence="7">1-phosphofructokinase</fullName>
    </submittedName>
</protein>
<proteinExistence type="inferred from homology"/>
<dbReference type="RefSeq" id="WP_049994796.1">
    <property type="nucleotide sequence ID" value="NZ_CP031310.1"/>
</dbReference>
<dbReference type="InterPro" id="IPR017583">
    <property type="entry name" value="Tagatose/fructose_Pkinase"/>
</dbReference>
<dbReference type="InterPro" id="IPR011611">
    <property type="entry name" value="PfkB_dom"/>
</dbReference>
<dbReference type="EMBL" id="CP031310">
    <property type="protein sequence ID" value="QCC51590.1"/>
    <property type="molecule type" value="Genomic_DNA"/>
</dbReference>
<dbReference type="PIRSF" id="PIRSF000535">
    <property type="entry name" value="1PFK/6PFK/LacC"/>
    <property type="match status" value="1"/>
</dbReference>
<sequence>MILTVTPNPAVDQVITLEEPLEPDSVQRGEETRFDSGGNGVNVSQLVRALDGETLATGIVGGFTGYFIEQNLAEFDVPTDFEETTDGPTRLNTTIHAYSEEAIQTNRVDDPAETERVRYQLTQSGPAASKELIDDLVETVVEHDPETVYIGGSLPPGMDAADVDRIAAAGDWETAVDVHGDILDQLEERYEYCRPNETHLQEATGIEIDSINACEEAAIELQKRGFERVIATMGEEGSMIVSGEQTLFAPAPDVDVVDVVAAGDAMFGAILWAHQQGWSDETALKAGVAAARKLITTSGTSVRDLDIEETIDDVRVWQLQT</sequence>
<dbReference type="OrthoDB" id="199813at2157"/>
<dbReference type="PANTHER" id="PTHR46566">
    <property type="entry name" value="1-PHOSPHOFRUCTOKINASE-RELATED"/>
    <property type="match status" value="1"/>
</dbReference>
<evidence type="ECO:0000256" key="4">
    <source>
        <dbReference type="ARBA" id="ARBA00022777"/>
    </source>
</evidence>
<gene>
    <name evidence="7" type="ORF">DV733_10200</name>
</gene>
<dbReference type="KEGG" id="hsn:DV733_10200"/>
<dbReference type="STRING" id="1457250.GCA_000755225_00859"/>
<dbReference type="AlphaFoldDB" id="A0A4D6HCR4"/>
<dbReference type="InterPro" id="IPR029056">
    <property type="entry name" value="Ribokinase-like"/>
</dbReference>
<keyword evidence="4 7" id="KW-0418">Kinase</keyword>
<dbReference type="SUPFAM" id="SSF53613">
    <property type="entry name" value="Ribokinase-like"/>
    <property type="match status" value="1"/>
</dbReference>
<evidence type="ECO:0000256" key="3">
    <source>
        <dbReference type="ARBA" id="ARBA00022741"/>
    </source>
</evidence>
<dbReference type="Gene3D" id="3.40.1190.20">
    <property type="match status" value="1"/>
</dbReference>
<feature type="domain" description="Carbohydrate kinase PfkB" evidence="6">
    <location>
        <begin position="12"/>
        <end position="301"/>
    </location>
</feature>
<dbReference type="GO" id="GO:0008443">
    <property type="term" value="F:phosphofructokinase activity"/>
    <property type="evidence" value="ECO:0007669"/>
    <property type="project" value="TreeGrafter"/>
</dbReference>
<keyword evidence="8" id="KW-1185">Reference proteome</keyword>
<dbReference type="Proteomes" id="UP000296706">
    <property type="component" value="Chromosome"/>
</dbReference>
<name>A0A4D6HCR4_9EURY</name>
<dbReference type="Pfam" id="PF00294">
    <property type="entry name" value="PfkB"/>
    <property type="match status" value="1"/>
</dbReference>
<evidence type="ECO:0000313" key="8">
    <source>
        <dbReference type="Proteomes" id="UP000296706"/>
    </source>
</evidence>
<organism evidence="7 8">
    <name type="scientific">Halapricum salinum</name>
    <dbReference type="NCBI Taxonomy" id="1457250"/>
    <lineage>
        <taxon>Archaea</taxon>
        <taxon>Methanobacteriati</taxon>
        <taxon>Methanobacteriota</taxon>
        <taxon>Stenosarchaea group</taxon>
        <taxon>Halobacteria</taxon>
        <taxon>Halobacteriales</taxon>
        <taxon>Haloarculaceae</taxon>
        <taxon>Halapricum</taxon>
    </lineage>
</organism>
<dbReference type="GeneID" id="39848237"/>
<evidence type="ECO:0000256" key="1">
    <source>
        <dbReference type="ARBA" id="ARBA00010688"/>
    </source>
</evidence>
<keyword evidence="5" id="KW-0067">ATP-binding</keyword>
<keyword evidence="2" id="KW-0808">Transferase</keyword>
<reference evidence="7 8" key="1">
    <citation type="journal article" date="2019" name="Nat. Commun.">
        <title>A new type of DNA phosphorothioation-based antiviral system in archaea.</title>
        <authorList>
            <person name="Xiong L."/>
            <person name="Liu S."/>
            <person name="Chen S."/>
            <person name="Xiao Y."/>
            <person name="Zhu B."/>
            <person name="Gao Y."/>
            <person name="Zhang Y."/>
            <person name="Chen B."/>
            <person name="Luo J."/>
            <person name="Deng Z."/>
            <person name="Chen X."/>
            <person name="Wang L."/>
            <person name="Chen S."/>
        </authorList>
    </citation>
    <scope>NUCLEOTIDE SEQUENCE [LARGE SCALE GENOMIC DNA]</scope>
    <source>
        <strain evidence="7 8">CBA1105</strain>
    </source>
</reference>
<keyword evidence="3" id="KW-0547">Nucleotide-binding</keyword>
<dbReference type="PANTHER" id="PTHR46566:SF2">
    <property type="entry name" value="ATP-DEPENDENT 6-PHOSPHOFRUCTOKINASE ISOZYME 2"/>
    <property type="match status" value="1"/>
</dbReference>
<evidence type="ECO:0000313" key="7">
    <source>
        <dbReference type="EMBL" id="QCC51590.1"/>
    </source>
</evidence>